<reference evidence="2" key="1">
    <citation type="submission" date="2022-11" db="EMBL/GenBank/DDBJ databases">
        <title>Lacinutrix neustonica HL-RS19T sp. nov., isolated from the surface microlayer sample of brackish Lake Shihwa.</title>
        <authorList>
            <person name="Choi J.Y."/>
            <person name="Hwang C.Y."/>
        </authorList>
    </citation>
    <scope>NUCLEOTIDE SEQUENCE</scope>
    <source>
        <strain evidence="2">HL-RS19</strain>
    </source>
</reference>
<dbReference type="Proteomes" id="UP001164705">
    <property type="component" value="Chromosome"/>
</dbReference>
<organism evidence="2 3">
    <name type="scientific">Lacinutrix neustonica</name>
    <dbReference type="NCBI Taxonomy" id="2980107"/>
    <lineage>
        <taxon>Bacteria</taxon>
        <taxon>Pseudomonadati</taxon>
        <taxon>Bacteroidota</taxon>
        <taxon>Flavobacteriia</taxon>
        <taxon>Flavobacteriales</taxon>
        <taxon>Flavobacteriaceae</taxon>
        <taxon>Lacinutrix</taxon>
    </lineage>
</organism>
<keyword evidence="3" id="KW-1185">Reference proteome</keyword>
<keyword evidence="1" id="KW-1133">Transmembrane helix</keyword>
<dbReference type="AlphaFoldDB" id="A0A9E8SE93"/>
<evidence type="ECO:0000256" key="1">
    <source>
        <dbReference type="SAM" id="Phobius"/>
    </source>
</evidence>
<evidence type="ECO:0000313" key="3">
    <source>
        <dbReference type="Proteomes" id="UP001164705"/>
    </source>
</evidence>
<dbReference type="EMBL" id="CP113088">
    <property type="protein sequence ID" value="WAC02507.1"/>
    <property type="molecule type" value="Genomic_DNA"/>
</dbReference>
<evidence type="ECO:0000313" key="2">
    <source>
        <dbReference type="EMBL" id="WAC02507.1"/>
    </source>
</evidence>
<keyword evidence="1" id="KW-0472">Membrane</keyword>
<dbReference type="RefSeq" id="WP_267677104.1">
    <property type="nucleotide sequence ID" value="NZ_CP113088.1"/>
</dbReference>
<name>A0A9E8SE93_9FLAO</name>
<accession>A0A9E8SE93</accession>
<protein>
    <submittedName>
        <fullName evidence="2">Uncharacterized protein</fullName>
    </submittedName>
</protein>
<keyword evidence="1" id="KW-0812">Transmembrane</keyword>
<dbReference type="KEGG" id="lnu:N7U66_01990"/>
<sequence length="123" mass="13382">MGFFKNLFKKKPGGTFFGNLLRKGANVATGGILGNGAGLAAWEAKQAQQQEQADMIAWQNSQKIGSALGNMAKPFVEPVIDKGSEAGAKVWLMKNWWKVLIPVVVVITAIILIVKRKPRRGYA</sequence>
<proteinExistence type="predicted"/>
<feature type="transmembrane region" description="Helical" evidence="1">
    <location>
        <begin position="96"/>
        <end position="114"/>
    </location>
</feature>
<gene>
    <name evidence="2" type="ORF">N7U66_01990</name>
</gene>